<feature type="compositionally biased region" description="Low complexity" evidence="1">
    <location>
        <begin position="286"/>
        <end position="297"/>
    </location>
</feature>
<feature type="region of interest" description="Disordered" evidence="1">
    <location>
        <begin position="268"/>
        <end position="339"/>
    </location>
</feature>
<organism evidence="2 3">
    <name type="scientific">Paracoccidioides brasiliensis</name>
    <dbReference type="NCBI Taxonomy" id="121759"/>
    <lineage>
        <taxon>Eukaryota</taxon>
        <taxon>Fungi</taxon>
        <taxon>Dikarya</taxon>
        <taxon>Ascomycota</taxon>
        <taxon>Pezizomycotina</taxon>
        <taxon>Eurotiomycetes</taxon>
        <taxon>Eurotiomycetidae</taxon>
        <taxon>Onygenales</taxon>
        <taxon>Ajellomycetaceae</taxon>
        <taxon>Paracoccidioides</taxon>
    </lineage>
</organism>
<protein>
    <submittedName>
        <fullName evidence="2">Uncharacterized protein</fullName>
    </submittedName>
</protein>
<feature type="compositionally biased region" description="Acidic residues" evidence="1">
    <location>
        <begin position="271"/>
        <end position="281"/>
    </location>
</feature>
<evidence type="ECO:0000313" key="3">
    <source>
        <dbReference type="Proteomes" id="UP000242814"/>
    </source>
</evidence>
<proteinExistence type="predicted"/>
<feature type="compositionally biased region" description="Basic and acidic residues" evidence="1">
    <location>
        <begin position="320"/>
        <end position="339"/>
    </location>
</feature>
<reference evidence="2 3" key="1">
    <citation type="submission" date="2016-06" db="EMBL/GenBank/DDBJ databases">
        <authorList>
            <person name="Kjaerup R.B."/>
            <person name="Dalgaard T.S."/>
            <person name="Juul-Madsen H.R."/>
        </authorList>
    </citation>
    <scope>NUCLEOTIDE SEQUENCE [LARGE SCALE GENOMIC DNA]</scope>
    <source>
        <strain evidence="2 3">Pb300</strain>
    </source>
</reference>
<feature type="compositionally biased region" description="Basic and acidic residues" evidence="1">
    <location>
        <begin position="300"/>
        <end position="312"/>
    </location>
</feature>
<dbReference type="AlphaFoldDB" id="A0A1D2JG21"/>
<accession>A0A1D2JG21</accession>
<evidence type="ECO:0000256" key="1">
    <source>
        <dbReference type="SAM" id="MobiDB-lite"/>
    </source>
</evidence>
<name>A0A1D2JG21_PARBR</name>
<sequence length="339" mass="37774">MATLHNVTIIPIITTFSATNPTSTSTSTANATGFFSEHIPTYDLHESIESPRSEACFTTAPRPNITSTTSLFSQLLKLTASFEPNTYPVLTAHIPLYPTSFKYALYPPPCDTCEAMYFEMEIGGEHMVRWRCGVDDEWRGEMDFCFRVPGTRGGATSQWTSATAAADIKVEDPDTTTTTTETKTSSNTRKRTAKTLEKELFSLHAKPIEIKAYRARKALDLGVNPVFWDYFDPRYFMVDRPPVPYVVFRFIYEDASNGTEFMEFASLSAEGGEEGEVEQAAEDGIRGSSGSSEQSTGTVVKRDPSAKRERVDSISPVVKGEPDEQRNPYEVPEVKVKRE</sequence>
<dbReference type="VEuPathDB" id="FungiDB:PADG_00823"/>
<dbReference type="VEuPathDB" id="FungiDB:PABG_02320"/>
<dbReference type="Proteomes" id="UP000242814">
    <property type="component" value="Unassembled WGS sequence"/>
</dbReference>
<gene>
    <name evidence="2" type="ORF">ACO22_03469</name>
</gene>
<dbReference type="EMBL" id="LZYO01000119">
    <property type="protein sequence ID" value="ODH31214.1"/>
    <property type="molecule type" value="Genomic_DNA"/>
</dbReference>
<comment type="caution">
    <text evidence="2">The sequence shown here is derived from an EMBL/GenBank/DDBJ whole genome shotgun (WGS) entry which is preliminary data.</text>
</comment>
<evidence type="ECO:0000313" key="2">
    <source>
        <dbReference type="EMBL" id="ODH31214.1"/>
    </source>
</evidence>